<name>A0A395VF12_9FIRM</name>
<keyword evidence="1" id="KW-0472">Membrane</keyword>
<accession>A0A395VF12</accession>
<feature type="transmembrane region" description="Helical" evidence="1">
    <location>
        <begin position="6"/>
        <end position="27"/>
    </location>
</feature>
<dbReference type="EMBL" id="QRVL01000001">
    <property type="protein sequence ID" value="RGS42396.1"/>
    <property type="molecule type" value="Genomic_DNA"/>
</dbReference>
<evidence type="ECO:0000256" key="1">
    <source>
        <dbReference type="SAM" id="Phobius"/>
    </source>
</evidence>
<organism evidence="2 3">
    <name type="scientific">Roseburia hominis</name>
    <dbReference type="NCBI Taxonomy" id="301301"/>
    <lineage>
        <taxon>Bacteria</taxon>
        <taxon>Bacillati</taxon>
        <taxon>Bacillota</taxon>
        <taxon>Clostridia</taxon>
        <taxon>Lachnospirales</taxon>
        <taxon>Lachnospiraceae</taxon>
        <taxon>Roseburia</taxon>
    </lineage>
</organism>
<comment type="caution">
    <text evidence="2">The sequence shown here is derived from an EMBL/GenBank/DDBJ whole genome shotgun (WGS) entry which is preliminary data.</text>
</comment>
<proteinExistence type="predicted"/>
<dbReference type="RefSeq" id="WP_118096636.1">
    <property type="nucleotide sequence ID" value="NZ_DBFVHP010000002.1"/>
</dbReference>
<reference evidence="2 3" key="1">
    <citation type="submission" date="2018-08" db="EMBL/GenBank/DDBJ databases">
        <title>A genome reference for cultivated species of the human gut microbiota.</title>
        <authorList>
            <person name="Zou Y."/>
            <person name="Xue W."/>
            <person name="Luo G."/>
        </authorList>
    </citation>
    <scope>NUCLEOTIDE SEQUENCE [LARGE SCALE GENOMIC DNA]</scope>
    <source>
        <strain evidence="2 3">AF22-12AC</strain>
    </source>
</reference>
<dbReference type="AlphaFoldDB" id="A0A395VF12"/>
<protein>
    <submittedName>
        <fullName evidence="2">Uncharacterized protein</fullName>
    </submittedName>
</protein>
<evidence type="ECO:0000313" key="2">
    <source>
        <dbReference type="EMBL" id="RGS42396.1"/>
    </source>
</evidence>
<gene>
    <name evidence="2" type="ORF">DWX93_03475</name>
</gene>
<keyword evidence="1" id="KW-1133">Transmembrane helix</keyword>
<dbReference type="Proteomes" id="UP000266172">
    <property type="component" value="Unassembled WGS sequence"/>
</dbReference>
<evidence type="ECO:0000313" key="3">
    <source>
        <dbReference type="Proteomes" id="UP000266172"/>
    </source>
</evidence>
<sequence length="76" mass="8487">MGGYQSVYDIYSILMWLIGLVAAFLVVRTGRDFYAAMSDPDLGLQGAIKKVKKRMTAAVIAVTIEGLVTFFKQFYQ</sequence>
<keyword evidence="1" id="KW-0812">Transmembrane</keyword>